<comment type="function">
    <text evidence="6">Component of the Pelota-HBS1L complex, a complex that recognizes stalled ribosomes and triggers the No-Go Decay (NGD) pathway. In the Pelota-HBS1L complex, pelo recognizes ribosomes stalled at the 3' end of an mRNA and engages stalled ribosomes by destabilizing mRNA in the mRNA channel.</text>
</comment>
<evidence type="ECO:0000256" key="5">
    <source>
        <dbReference type="ARBA" id="ARBA00022723"/>
    </source>
</evidence>
<accession>A0A6A7G9S5</accession>
<dbReference type="InterPro" id="IPR029064">
    <property type="entry name" value="Ribosomal_eL30-like_sf"/>
</dbReference>
<dbReference type="FunFam" id="3.30.420.60:FF:000002">
    <property type="entry name" value="Protein pelota homolog"/>
    <property type="match status" value="1"/>
</dbReference>
<dbReference type="FunFam" id="2.30.30.870:FF:000001">
    <property type="entry name" value="Protein pelota homolog"/>
    <property type="match status" value="1"/>
</dbReference>
<dbReference type="PANTHER" id="PTHR10853">
    <property type="entry name" value="PELOTA"/>
    <property type="match status" value="1"/>
</dbReference>
<evidence type="ECO:0000256" key="4">
    <source>
        <dbReference type="ARBA" id="ARBA00022490"/>
    </source>
</evidence>
<dbReference type="GO" id="GO:0032790">
    <property type="term" value="P:ribosome disassembly"/>
    <property type="evidence" value="ECO:0007669"/>
    <property type="project" value="TreeGrafter"/>
</dbReference>
<dbReference type="InterPro" id="IPR005142">
    <property type="entry name" value="eRF1_3"/>
</dbReference>
<reference evidence="8" key="1">
    <citation type="submission" date="2017-11" db="EMBL/GenBank/DDBJ databases">
        <title>The sensing device of the deep-sea amphipod.</title>
        <authorList>
            <person name="Kobayashi H."/>
            <person name="Nagahama T."/>
            <person name="Arai W."/>
            <person name="Sasagawa Y."/>
            <person name="Umeda M."/>
            <person name="Hayashi T."/>
            <person name="Nikaido I."/>
            <person name="Watanabe H."/>
            <person name="Oguri K."/>
            <person name="Kitazato H."/>
            <person name="Fujioka K."/>
            <person name="Kido Y."/>
            <person name="Takami H."/>
        </authorList>
    </citation>
    <scope>NUCLEOTIDE SEQUENCE</scope>
    <source>
        <tissue evidence="8">Whole body</tissue>
    </source>
</reference>
<dbReference type="InterPro" id="IPR042226">
    <property type="entry name" value="eFR1_2_sf"/>
</dbReference>
<dbReference type="InterPro" id="IPR004405">
    <property type="entry name" value="TF_pelota"/>
</dbReference>
<proteinExistence type="evidence at transcript level"/>
<organism evidence="8">
    <name type="scientific">Hirondellea gigas</name>
    <dbReference type="NCBI Taxonomy" id="1518452"/>
    <lineage>
        <taxon>Eukaryota</taxon>
        <taxon>Metazoa</taxon>
        <taxon>Ecdysozoa</taxon>
        <taxon>Arthropoda</taxon>
        <taxon>Crustacea</taxon>
        <taxon>Multicrustacea</taxon>
        <taxon>Malacostraca</taxon>
        <taxon>Eumalacostraca</taxon>
        <taxon>Peracarida</taxon>
        <taxon>Amphipoda</taxon>
        <taxon>Amphilochidea</taxon>
        <taxon>Lysianassida</taxon>
        <taxon>Lysianassidira</taxon>
        <taxon>Lysianassoidea</taxon>
        <taxon>Lysianassidae</taxon>
        <taxon>Hirondellea</taxon>
    </lineage>
</organism>
<dbReference type="Gene3D" id="2.30.30.870">
    <property type="entry name" value="Pelota, domain A"/>
    <property type="match status" value="1"/>
</dbReference>
<sequence>MKQLSRKIEKDGGGSIRLMPEHSEDMWHVFNLLAEGDHISSVSFRKVQKSNNPTGSSVTQRVKIKVTLIIENIAFDSIASKIRISGKNTVENRHIKLGQYHTIELAENRPFTLSKSCWDAIYLERVKMATDVAQSAELAAIVMQQGLAHLLLITPYMTITKTRIEVPIPRKRTGSSTRHDKGVTKFFETILDAIIQSVDFDIVKCCIIASPGFFKDDFAEWMFAEALKKDISKISGNKDKFLLCHSSSGHKQALNEVLQDPLVVAKLENTKATDEVRILDRFLRLLNTDPDRAYYGYGHVTKANELNAIDTLLVTDDLFRSADIKSRRQYVNLVESVKENSGNVAIFSVLHVSGEQLRELTGCAAILRFPLPDLDHDDESDSNDEDEQKSD</sequence>
<protein>
    <recommendedName>
        <fullName evidence="6">Protein pelota homolog</fullName>
    </recommendedName>
</protein>
<evidence type="ECO:0000256" key="6">
    <source>
        <dbReference type="RuleBase" id="RU362019"/>
    </source>
</evidence>
<comment type="subcellular location">
    <subcellularLocation>
        <location evidence="2 6">Cytoplasm</location>
    </subcellularLocation>
</comment>
<evidence type="ECO:0000259" key="7">
    <source>
        <dbReference type="SMART" id="SM01194"/>
    </source>
</evidence>
<dbReference type="GO" id="GO:0070481">
    <property type="term" value="P:nuclear-transcribed mRNA catabolic process, non-stop decay"/>
    <property type="evidence" value="ECO:0007669"/>
    <property type="project" value="InterPro"/>
</dbReference>
<dbReference type="InterPro" id="IPR058547">
    <property type="entry name" value="Pelota_N"/>
</dbReference>
<evidence type="ECO:0000256" key="1">
    <source>
        <dbReference type="ARBA" id="ARBA00001968"/>
    </source>
</evidence>
<dbReference type="SUPFAM" id="SSF159065">
    <property type="entry name" value="Dom34/Pelota N-terminal domain-like"/>
    <property type="match status" value="1"/>
</dbReference>
<dbReference type="GO" id="GO:0070966">
    <property type="term" value="P:nuclear-transcribed mRNA catabolic process, no-go decay"/>
    <property type="evidence" value="ECO:0007669"/>
    <property type="project" value="InterPro"/>
</dbReference>
<dbReference type="FunFam" id="3.30.1330.30:FF:000008">
    <property type="entry name" value="Protein pelota homolog"/>
    <property type="match status" value="1"/>
</dbReference>
<comment type="similarity">
    <text evidence="3 6">Belongs to the eukaryotic release factor 1 family. Pelota subfamily.</text>
</comment>
<dbReference type="AlphaFoldDB" id="A0A6A7G9S5"/>
<evidence type="ECO:0000313" key="8">
    <source>
        <dbReference type="EMBL" id="LAC26893.1"/>
    </source>
</evidence>
<name>A0A6A7G9S5_9CRUS</name>
<keyword evidence="4 6" id="KW-0963">Cytoplasm</keyword>
<dbReference type="Gene3D" id="3.30.1330.30">
    <property type="match status" value="1"/>
</dbReference>
<dbReference type="GO" id="GO:0070651">
    <property type="term" value="P:nonfunctional rRNA decay"/>
    <property type="evidence" value="ECO:0007669"/>
    <property type="project" value="TreeGrafter"/>
</dbReference>
<dbReference type="GO" id="GO:0005737">
    <property type="term" value="C:cytoplasm"/>
    <property type="evidence" value="ECO:0007669"/>
    <property type="project" value="UniProtKB-SubCell"/>
</dbReference>
<dbReference type="PANTHER" id="PTHR10853:SF0">
    <property type="entry name" value="PROTEIN PELOTA HOMOLOG"/>
    <property type="match status" value="1"/>
</dbReference>
<dbReference type="InterPro" id="IPR005141">
    <property type="entry name" value="eRF1_2"/>
</dbReference>
<dbReference type="NCBIfam" id="TIGR00111">
    <property type="entry name" value="pelota"/>
    <property type="match status" value="1"/>
</dbReference>
<evidence type="ECO:0000256" key="3">
    <source>
        <dbReference type="ARBA" id="ARBA00009504"/>
    </source>
</evidence>
<dbReference type="Pfam" id="PF03464">
    <property type="entry name" value="eRF1_2"/>
    <property type="match status" value="1"/>
</dbReference>
<feature type="domain" description="eRF1/Pelota-like N-terminal" evidence="7">
    <location>
        <begin position="1"/>
        <end position="131"/>
    </location>
</feature>
<dbReference type="SUPFAM" id="SSF53137">
    <property type="entry name" value="Translational machinery components"/>
    <property type="match status" value="1"/>
</dbReference>
<dbReference type="Gene3D" id="3.30.420.60">
    <property type="entry name" value="eRF1 domain 2"/>
    <property type="match status" value="1"/>
</dbReference>
<dbReference type="InterPro" id="IPR005140">
    <property type="entry name" value="eRF1_Pelota-like_N"/>
</dbReference>
<dbReference type="GO" id="GO:0071025">
    <property type="term" value="P:RNA surveillance"/>
    <property type="evidence" value="ECO:0007669"/>
    <property type="project" value="InterPro"/>
</dbReference>
<dbReference type="SUPFAM" id="SSF55315">
    <property type="entry name" value="L30e-like"/>
    <property type="match status" value="1"/>
</dbReference>
<comment type="cofactor">
    <cofactor evidence="1 6">
        <name>a divalent metal cation</name>
        <dbReference type="ChEBI" id="CHEBI:60240"/>
    </cofactor>
</comment>
<dbReference type="EMBL" id="IACT01007780">
    <property type="protein sequence ID" value="LAC26893.1"/>
    <property type="molecule type" value="mRNA"/>
</dbReference>
<dbReference type="SMART" id="SM01194">
    <property type="entry name" value="eRF1_1"/>
    <property type="match status" value="1"/>
</dbReference>
<evidence type="ECO:0000256" key="2">
    <source>
        <dbReference type="ARBA" id="ARBA00004496"/>
    </source>
</evidence>
<keyword evidence="5 6" id="KW-0479">Metal-binding</keyword>
<dbReference type="GO" id="GO:0046872">
    <property type="term" value="F:metal ion binding"/>
    <property type="evidence" value="ECO:0007669"/>
    <property type="project" value="UniProtKB-KW"/>
</dbReference>
<dbReference type="Pfam" id="PF26356">
    <property type="entry name" value="Pelota_N"/>
    <property type="match status" value="1"/>
</dbReference>
<dbReference type="InterPro" id="IPR038069">
    <property type="entry name" value="Pelota/DOM34_N"/>
</dbReference>
<dbReference type="Pfam" id="PF03465">
    <property type="entry name" value="eRF1_3"/>
    <property type="match status" value="1"/>
</dbReference>